<dbReference type="Proteomes" id="UP001060215">
    <property type="component" value="Chromosome 3"/>
</dbReference>
<dbReference type="EMBL" id="CM045760">
    <property type="protein sequence ID" value="KAI8026432.1"/>
    <property type="molecule type" value="Genomic_DNA"/>
</dbReference>
<comment type="caution">
    <text evidence="1">The sequence shown here is derived from an EMBL/GenBank/DDBJ whole genome shotgun (WGS) entry which is preliminary data.</text>
</comment>
<name>A0ACC0IKJ0_9ERIC</name>
<evidence type="ECO:0000313" key="2">
    <source>
        <dbReference type="Proteomes" id="UP001060215"/>
    </source>
</evidence>
<sequence>MLVNRKNNRPNPIARQARPNNYNHKRSTNRFGPLAKNGNMEEAPERAKHKGHTGPRMVNIHRTASTSESGNPNIAQEIFSKGQKDERQLNKDKDPAIEGQTLPEIPASSYNPSLGQATNNNLELMNIEDSSPNPPSSPFNPTPAQISCLTPPPSTSVAPQNPIGSFDLKQKPPDINHEYLQQHQLQRRPGDTISATHQDETQFCGVIPQTRERNHSPSRHRMVDRRDKTEYRAQVGERGRTTPASNSDDSPKAIRVIQEDSA</sequence>
<organism evidence="1 2">
    <name type="scientific">Camellia lanceoleosa</name>
    <dbReference type="NCBI Taxonomy" id="1840588"/>
    <lineage>
        <taxon>Eukaryota</taxon>
        <taxon>Viridiplantae</taxon>
        <taxon>Streptophyta</taxon>
        <taxon>Embryophyta</taxon>
        <taxon>Tracheophyta</taxon>
        <taxon>Spermatophyta</taxon>
        <taxon>Magnoliopsida</taxon>
        <taxon>eudicotyledons</taxon>
        <taxon>Gunneridae</taxon>
        <taxon>Pentapetalae</taxon>
        <taxon>asterids</taxon>
        <taxon>Ericales</taxon>
        <taxon>Theaceae</taxon>
        <taxon>Camellia</taxon>
    </lineage>
</organism>
<accession>A0ACC0IKJ0</accession>
<proteinExistence type="predicted"/>
<protein>
    <submittedName>
        <fullName evidence="1">Uncharacterized protein</fullName>
    </submittedName>
</protein>
<reference evidence="1 2" key="1">
    <citation type="journal article" date="2022" name="Plant J.">
        <title>Chromosome-level genome of Camellia lanceoleosa provides a valuable resource for understanding genome evolution and self-incompatibility.</title>
        <authorList>
            <person name="Gong W."/>
            <person name="Xiao S."/>
            <person name="Wang L."/>
            <person name="Liao Z."/>
            <person name="Chang Y."/>
            <person name="Mo W."/>
            <person name="Hu G."/>
            <person name="Li W."/>
            <person name="Zhao G."/>
            <person name="Zhu H."/>
            <person name="Hu X."/>
            <person name="Ji K."/>
            <person name="Xiang X."/>
            <person name="Song Q."/>
            <person name="Yuan D."/>
            <person name="Jin S."/>
            <person name="Zhang L."/>
        </authorList>
    </citation>
    <scope>NUCLEOTIDE SEQUENCE [LARGE SCALE GENOMIC DNA]</scope>
    <source>
        <strain evidence="1">SQ_2022a</strain>
    </source>
</reference>
<gene>
    <name evidence="1" type="ORF">LOK49_LG02G02780</name>
</gene>
<keyword evidence="2" id="KW-1185">Reference proteome</keyword>
<evidence type="ECO:0000313" key="1">
    <source>
        <dbReference type="EMBL" id="KAI8026432.1"/>
    </source>
</evidence>